<name>A0ABP8A421_9MICO</name>
<comment type="caution">
    <text evidence="1">The sequence shown here is derived from an EMBL/GenBank/DDBJ whole genome shotgun (WGS) entry which is preliminary data.</text>
</comment>
<reference evidence="2" key="1">
    <citation type="journal article" date="2019" name="Int. J. Syst. Evol. Microbiol.">
        <title>The Global Catalogue of Microorganisms (GCM) 10K type strain sequencing project: providing services to taxonomists for standard genome sequencing and annotation.</title>
        <authorList>
            <consortium name="The Broad Institute Genomics Platform"/>
            <consortium name="The Broad Institute Genome Sequencing Center for Infectious Disease"/>
            <person name="Wu L."/>
            <person name="Ma J."/>
        </authorList>
    </citation>
    <scope>NUCLEOTIDE SEQUENCE [LARGE SCALE GENOMIC DNA]</scope>
    <source>
        <strain evidence="2">JCM 17591</strain>
    </source>
</reference>
<dbReference type="Proteomes" id="UP001501079">
    <property type="component" value="Unassembled WGS sequence"/>
</dbReference>
<protein>
    <submittedName>
        <fullName evidence="1">Uncharacterized protein</fullName>
    </submittedName>
</protein>
<keyword evidence="2" id="KW-1185">Reference proteome</keyword>
<dbReference type="EMBL" id="BAABBW010000004">
    <property type="protein sequence ID" value="GAA4177319.1"/>
    <property type="molecule type" value="Genomic_DNA"/>
</dbReference>
<evidence type="ECO:0000313" key="2">
    <source>
        <dbReference type="Proteomes" id="UP001501079"/>
    </source>
</evidence>
<proteinExistence type="predicted"/>
<accession>A0ABP8A421</accession>
<sequence>MGRCACGIRRFDADRARVACARRTVAAMLTMGKLDLAQLQVAYEG</sequence>
<organism evidence="1 2">
    <name type="scientific">Gryllotalpicola koreensis</name>
    <dbReference type="NCBI Taxonomy" id="993086"/>
    <lineage>
        <taxon>Bacteria</taxon>
        <taxon>Bacillati</taxon>
        <taxon>Actinomycetota</taxon>
        <taxon>Actinomycetes</taxon>
        <taxon>Micrococcales</taxon>
        <taxon>Microbacteriaceae</taxon>
        <taxon>Gryllotalpicola</taxon>
    </lineage>
</organism>
<evidence type="ECO:0000313" key="1">
    <source>
        <dbReference type="EMBL" id="GAA4177319.1"/>
    </source>
</evidence>
<dbReference type="RefSeq" id="WP_344755081.1">
    <property type="nucleotide sequence ID" value="NZ_BAABBW010000004.1"/>
</dbReference>
<gene>
    <name evidence="1" type="ORF">GCM10022287_25970</name>
</gene>